<dbReference type="AlphaFoldDB" id="A0A2V0PC40"/>
<dbReference type="InterPro" id="IPR011042">
    <property type="entry name" value="6-blade_b-propeller_TolB-like"/>
</dbReference>
<sequence>MARAGARLPPVWRQLPPLLLLLAAAAAAALLAAPAGAAEPPADVPPDVAVRWSRLDTKKWNLSKLKAALPLLQPPPGFDVSLYYSGDLLNNARSLAVSGAFAAQPGPIVVYASTRLANKTYALVDADGDGAADSAHAVLEGLDTPQGMDWHGGDLYVSGWRDGKGVILRAPGIDAYALAGTVFPADELEVVTDELPADRWHGERYMRFGPDGLLYVTIGAPCDVCKERASPSGVVYSSIYTVNVTDPAARRGKAPLALYARGLRNVVGLDWHPDHPNELYFTDNGRDNMGDDAPDCTLEWADRPGLDFGFPYCHAEGEGDPYLRTIGPGLPLPDPKYNKNEAALNCSAPGSYRKPLQALGPHVAPLGLRFYRWEVGRSWPKEFDRTLIVAERGSWDRSSKIGYRLALLRLGRDGATAKEQAGPAAGRAGGAPRVVAHEELLTGFVGGKRGAPKDKQVSWARPVDVAQLPDGSLLISDDTGHTIFRLHYTGRPRAPPPPLPASNGAGAGIGGGPLAGTSRALRAQGLLLGAGVLLQAALPGGLECAL</sequence>
<protein>
    <submittedName>
        <fullName evidence="3">Sorbosone dehydrogenase</fullName>
    </submittedName>
</protein>
<proteinExistence type="predicted"/>
<gene>
    <name evidence="3" type="ORF">Rsub_09580</name>
</gene>
<dbReference type="SUPFAM" id="SSF50952">
    <property type="entry name" value="Soluble quinoprotein glucose dehydrogenase"/>
    <property type="match status" value="1"/>
</dbReference>
<dbReference type="InParanoid" id="A0A2V0PC40"/>
<evidence type="ECO:0000313" key="3">
    <source>
        <dbReference type="EMBL" id="GBF97414.1"/>
    </source>
</evidence>
<dbReference type="EMBL" id="BDRX01000099">
    <property type="protein sequence ID" value="GBF97414.1"/>
    <property type="molecule type" value="Genomic_DNA"/>
</dbReference>
<keyword evidence="4" id="KW-1185">Reference proteome</keyword>
<feature type="domain" description="Pyrroloquinoline quinone-dependent pyranose dehydrogenase beta-propeller" evidence="2">
    <location>
        <begin position="258"/>
        <end position="416"/>
    </location>
</feature>
<dbReference type="OrthoDB" id="531537at2759"/>
<feature type="chain" id="PRO_5016146713" evidence="1">
    <location>
        <begin position="38"/>
        <end position="546"/>
    </location>
</feature>
<dbReference type="Pfam" id="PF22807">
    <property type="entry name" value="TrAA12"/>
    <property type="match status" value="1"/>
</dbReference>
<dbReference type="PANTHER" id="PTHR19328">
    <property type="entry name" value="HEDGEHOG-INTERACTING PROTEIN"/>
    <property type="match status" value="1"/>
</dbReference>
<reference evidence="3 4" key="1">
    <citation type="journal article" date="2018" name="Sci. Rep.">
        <title>Raphidocelis subcapitata (=Pseudokirchneriella subcapitata) provides an insight into genome evolution and environmental adaptations in the Sphaeropleales.</title>
        <authorList>
            <person name="Suzuki S."/>
            <person name="Yamaguchi H."/>
            <person name="Nakajima N."/>
            <person name="Kawachi M."/>
        </authorList>
    </citation>
    <scope>NUCLEOTIDE SEQUENCE [LARGE SCALE GENOMIC DNA]</scope>
    <source>
        <strain evidence="3 4">NIES-35</strain>
    </source>
</reference>
<evidence type="ECO:0000313" key="4">
    <source>
        <dbReference type="Proteomes" id="UP000247498"/>
    </source>
</evidence>
<accession>A0A2V0PC40</accession>
<dbReference type="InterPro" id="IPR054539">
    <property type="entry name" value="Beta-prop_PDH"/>
</dbReference>
<name>A0A2V0PC40_9CHLO</name>
<organism evidence="3 4">
    <name type="scientific">Raphidocelis subcapitata</name>
    <dbReference type="NCBI Taxonomy" id="307507"/>
    <lineage>
        <taxon>Eukaryota</taxon>
        <taxon>Viridiplantae</taxon>
        <taxon>Chlorophyta</taxon>
        <taxon>core chlorophytes</taxon>
        <taxon>Chlorophyceae</taxon>
        <taxon>CS clade</taxon>
        <taxon>Sphaeropleales</taxon>
        <taxon>Selenastraceae</taxon>
        <taxon>Raphidocelis</taxon>
    </lineage>
</organism>
<comment type="caution">
    <text evidence="3">The sequence shown here is derived from an EMBL/GenBank/DDBJ whole genome shotgun (WGS) entry which is preliminary data.</text>
</comment>
<evidence type="ECO:0000256" key="1">
    <source>
        <dbReference type="SAM" id="SignalP"/>
    </source>
</evidence>
<evidence type="ECO:0000259" key="2">
    <source>
        <dbReference type="Pfam" id="PF22807"/>
    </source>
</evidence>
<dbReference type="Proteomes" id="UP000247498">
    <property type="component" value="Unassembled WGS sequence"/>
</dbReference>
<dbReference type="STRING" id="307507.A0A2V0PC40"/>
<dbReference type="Gene3D" id="2.120.10.30">
    <property type="entry name" value="TolB, C-terminal domain"/>
    <property type="match status" value="1"/>
</dbReference>
<keyword evidence="1" id="KW-0732">Signal</keyword>
<dbReference type="PANTHER" id="PTHR19328:SF40">
    <property type="entry name" value="BLL0591 PROTEIN"/>
    <property type="match status" value="1"/>
</dbReference>
<feature type="signal peptide" evidence="1">
    <location>
        <begin position="1"/>
        <end position="37"/>
    </location>
</feature>
<dbReference type="InterPro" id="IPR011041">
    <property type="entry name" value="Quinoprot_gluc/sorb_DH_b-prop"/>
</dbReference>